<dbReference type="RefSeq" id="WP_058509208.1">
    <property type="nucleotide sequence ID" value="NZ_LNYY01000002.1"/>
</dbReference>
<evidence type="ECO:0000313" key="3">
    <source>
        <dbReference type="Proteomes" id="UP000054926"/>
    </source>
</evidence>
<dbReference type="STRING" id="947033.Lste_0191"/>
<keyword evidence="1" id="KW-0472">Membrane</keyword>
<feature type="transmembrane region" description="Helical" evidence="1">
    <location>
        <begin position="20"/>
        <end position="42"/>
    </location>
</feature>
<protein>
    <submittedName>
        <fullName evidence="2">Major facilitator family transporter</fullName>
    </submittedName>
</protein>
<reference evidence="2 3" key="1">
    <citation type="submission" date="2015-11" db="EMBL/GenBank/DDBJ databases">
        <title>Genomic analysis of 38 Legionella species identifies large and diverse effector repertoires.</title>
        <authorList>
            <person name="Burstein D."/>
            <person name="Amaro F."/>
            <person name="Zusman T."/>
            <person name="Lifshitz Z."/>
            <person name="Cohen O."/>
            <person name="Gilbert J.A."/>
            <person name="Pupko T."/>
            <person name="Shuman H.A."/>
            <person name="Segal G."/>
        </authorList>
    </citation>
    <scope>NUCLEOTIDE SEQUENCE [LARGE SCALE GENOMIC DNA]</scope>
    <source>
        <strain evidence="2 3">IMVS3376</strain>
    </source>
</reference>
<dbReference type="EMBL" id="LNYY01000002">
    <property type="protein sequence ID" value="KTD71616.1"/>
    <property type="molecule type" value="Genomic_DNA"/>
</dbReference>
<dbReference type="InterPro" id="IPR036259">
    <property type="entry name" value="MFS_trans_sf"/>
</dbReference>
<organism evidence="2 3">
    <name type="scientific">Legionella steelei</name>
    <dbReference type="NCBI Taxonomy" id="947033"/>
    <lineage>
        <taxon>Bacteria</taxon>
        <taxon>Pseudomonadati</taxon>
        <taxon>Pseudomonadota</taxon>
        <taxon>Gammaproteobacteria</taxon>
        <taxon>Legionellales</taxon>
        <taxon>Legionellaceae</taxon>
        <taxon>Legionella</taxon>
    </lineage>
</organism>
<dbReference type="Proteomes" id="UP000054926">
    <property type="component" value="Unassembled WGS sequence"/>
</dbReference>
<keyword evidence="1" id="KW-0812">Transmembrane</keyword>
<dbReference type="Gene3D" id="1.20.1250.20">
    <property type="entry name" value="MFS general substrate transporter like domains"/>
    <property type="match status" value="1"/>
</dbReference>
<gene>
    <name evidence="2" type="ORF">Lste_0191</name>
</gene>
<dbReference type="SUPFAM" id="SSF103473">
    <property type="entry name" value="MFS general substrate transporter"/>
    <property type="match status" value="1"/>
</dbReference>
<accession>A0A0W0ZRZ7</accession>
<feature type="transmembrane region" description="Helical" evidence="1">
    <location>
        <begin position="54"/>
        <end position="74"/>
    </location>
</feature>
<evidence type="ECO:0000313" key="2">
    <source>
        <dbReference type="EMBL" id="KTD71616.1"/>
    </source>
</evidence>
<dbReference type="PATRIC" id="fig|947033.5.peg.207"/>
<keyword evidence="3" id="KW-1185">Reference proteome</keyword>
<feature type="transmembrane region" description="Helical" evidence="1">
    <location>
        <begin position="110"/>
        <end position="130"/>
    </location>
</feature>
<dbReference type="AlphaFoldDB" id="A0A0W0ZRZ7"/>
<name>A0A0W0ZRZ7_9GAMM</name>
<proteinExistence type="predicted"/>
<comment type="caution">
    <text evidence="2">The sequence shown here is derived from an EMBL/GenBank/DDBJ whole genome shotgun (WGS) entry which is preliminary data.</text>
</comment>
<sequence length="141" mass="15038">MSLTVSSPKIGFSFGDLPIVCKLLLALSFIEAIGGGISYHIAYFFSVSTNFNKLNIGFLGFSMGIGAIFGSIYGGYFTGKIQAKNLIGTSFLLIGIAFSILAKVSSFQLSIIFVLLMGFGINLFITCRGLRSSGTKTYAKV</sequence>
<feature type="transmembrane region" description="Helical" evidence="1">
    <location>
        <begin position="86"/>
        <end position="104"/>
    </location>
</feature>
<evidence type="ECO:0000256" key="1">
    <source>
        <dbReference type="SAM" id="Phobius"/>
    </source>
</evidence>
<keyword evidence="1" id="KW-1133">Transmembrane helix</keyword>